<evidence type="ECO:0000313" key="2">
    <source>
        <dbReference type="EMBL" id="QDX26993.1"/>
    </source>
</evidence>
<evidence type="ECO:0000259" key="1">
    <source>
        <dbReference type="SMART" id="SM00471"/>
    </source>
</evidence>
<gene>
    <name evidence="2" type="ORF">FPZ54_13930</name>
</gene>
<dbReference type="PANTHER" id="PTHR11373">
    <property type="entry name" value="DEOXYNUCLEOSIDE TRIPHOSPHATE TRIPHOSPHOHYDROLASE"/>
    <property type="match status" value="1"/>
</dbReference>
<proteinExistence type="predicted"/>
<reference evidence="2 3" key="1">
    <citation type="submission" date="2019-07" db="EMBL/GenBank/DDBJ databases">
        <title>Sphingomonas alkalisoli sp. nov., isolated from rhizosphere soil of Suaedae salsa.</title>
        <authorList>
            <person name="Zhang H."/>
            <person name="Xu L."/>
            <person name="Zhang J.-X."/>
            <person name="Sun J.-Q."/>
        </authorList>
    </citation>
    <scope>NUCLEOTIDE SEQUENCE [LARGE SCALE GENOMIC DNA]</scope>
    <source>
        <strain evidence="2 3">XS-10</strain>
    </source>
</reference>
<protein>
    <submittedName>
        <fullName evidence="2">HD domain-containing protein</fullName>
    </submittedName>
</protein>
<name>A0A518RHR7_9SPHN</name>
<dbReference type="PANTHER" id="PTHR11373:SF4">
    <property type="entry name" value="DEOXYNUCLEOSIDE TRIPHOSPHATE TRIPHOSPHOHYDROLASE SAMHD1"/>
    <property type="match status" value="1"/>
</dbReference>
<dbReference type="OrthoDB" id="9803619at2"/>
<dbReference type="KEGG" id="ssua:FPZ54_13930"/>
<dbReference type="InterPro" id="IPR003607">
    <property type="entry name" value="HD/PDEase_dom"/>
</dbReference>
<dbReference type="SUPFAM" id="SSF109604">
    <property type="entry name" value="HD-domain/PDEase-like"/>
    <property type="match status" value="1"/>
</dbReference>
<dbReference type="EMBL" id="CP042239">
    <property type="protein sequence ID" value="QDX26993.1"/>
    <property type="molecule type" value="Genomic_DNA"/>
</dbReference>
<dbReference type="CDD" id="cd00077">
    <property type="entry name" value="HDc"/>
    <property type="match status" value="1"/>
</dbReference>
<accession>A0A518RHR7</accession>
<dbReference type="Pfam" id="PF01966">
    <property type="entry name" value="HD"/>
    <property type="match status" value="1"/>
</dbReference>
<evidence type="ECO:0000313" key="3">
    <source>
        <dbReference type="Proteomes" id="UP000318055"/>
    </source>
</evidence>
<keyword evidence="3" id="KW-1185">Reference proteome</keyword>
<sequence length="825" mass="90699">MADMPIRSALRDASPSLAEQIDSLCEEWLGTLRASLDEAPQRFRPKQLNDPIWGTIELHPREVALLDSRMLQRMRGVRQLGLAQLVFPGASHDRLEHIMGVVGAVDRMADALERQVARRNGEFKRDQNGEMIPGVDEDERATLRLAAMFHDLGHGPFSHALEPVLELTSPLDSTARDGGEWRRELQGASALLSKRYSLNSRPATSEVIAVMIVTSEPVTELLRSGAFRLGNLDAIEVQERIIACIIGGVAGPGVTHLSTVISGQVDADRLDFLQRDAHHSGLEIGFDTERLLSKLEILQIRDSNLESADPSMRQRIASAKNNVIHQVGIAASGYGSFEQMLIGRTFLYDRLYHHHKVRAAEAMAQRMLLVAERDRGRRFDLAEIFLSVGDDTFLRLVAGEITHPKLNLSSAPASALAKGILERDLLHRAFAFRGRFIAAPPGLGAENADANRHAQWKEVVKRLDGLHARYDLGAEIYALARDITEVLSSADIDRAEMEVMAQALEETGPEQIIVDLPGRKAGAIRILARYPDGSLKLPEFSFNPQKWADAYDLQKRTGYVFCARTVLPVVALASRIAFLRRFGIVMAKDADAYIKAGQTIDTAWLKGLIAAGLIDVDTSALLTSERHSLLRVRAEDLAVPDAWLAEDPDFASRMAGQLNRHLKGGLMAAGRDALTKTLEALWRFVDGWYVGPRTTSELASEAELQKLLTEHLRVTLQVDEGTEVAGGELDLLVERQVLIENKYHGTAANPDKVGKGAGAQGRRYGLALSSQLVVVAAARRMTVKGPVPAKTKAVIVKAISDDNDNRVEIRIDLPFGAKLPSREHG</sequence>
<dbReference type="Proteomes" id="UP000318055">
    <property type="component" value="Chromosome"/>
</dbReference>
<dbReference type="AlphaFoldDB" id="A0A518RHR7"/>
<dbReference type="GO" id="GO:0008832">
    <property type="term" value="F:dGTPase activity"/>
    <property type="evidence" value="ECO:0007669"/>
    <property type="project" value="TreeGrafter"/>
</dbReference>
<organism evidence="2 3">
    <name type="scientific">Sphingomonas suaedae</name>
    <dbReference type="NCBI Taxonomy" id="2599297"/>
    <lineage>
        <taxon>Bacteria</taxon>
        <taxon>Pseudomonadati</taxon>
        <taxon>Pseudomonadota</taxon>
        <taxon>Alphaproteobacteria</taxon>
        <taxon>Sphingomonadales</taxon>
        <taxon>Sphingomonadaceae</taxon>
        <taxon>Sphingomonas</taxon>
    </lineage>
</organism>
<dbReference type="SMART" id="SM00471">
    <property type="entry name" value="HDc"/>
    <property type="match status" value="1"/>
</dbReference>
<dbReference type="InterPro" id="IPR050135">
    <property type="entry name" value="dGTPase-like"/>
</dbReference>
<dbReference type="InterPro" id="IPR006674">
    <property type="entry name" value="HD_domain"/>
</dbReference>
<dbReference type="GO" id="GO:0006203">
    <property type="term" value="P:dGTP catabolic process"/>
    <property type="evidence" value="ECO:0007669"/>
    <property type="project" value="TreeGrafter"/>
</dbReference>
<dbReference type="Gene3D" id="1.10.3210.10">
    <property type="entry name" value="Hypothetical protein af1432"/>
    <property type="match status" value="1"/>
</dbReference>
<feature type="domain" description="HD/PDEase" evidence="1">
    <location>
        <begin position="90"/>
        <end position="282"/>
    </location>
</feature>